<gene>
    <name evidence="2" type="ORF">B4122_3260</name>
</gene>
<feature type="region of interest" description="Disordered" evidence="1">
    <location>
        <begin position="214"/>
        <end position="246"/>
    </location>
</feature>
<evidence type="ECO:0000313" key="3">
    <source>
        <dbReference type="Proteomes" id="UP000076442"/>
    </source>
</evidence>
<dbReference type="AlphaFoldDB" id="A0AAP1E385"/>
<organism evidence="2 3">
    <name type="scientific">Bacillus subtilis</name>
    <dbReference type="NCBI Taxonomy" id="1423"/>
    <lineage>
        <taxon>Bacteria</taxon>
        <taxon>Bacillati</taxon>
        <taxon>Bacillota</taxon>
        <taxon>Bacilli</taxon>
        <taxon>Bacillales</taxon>
        <taxon>Bacillaceae</taxon>
        <taxon>Bacillus</taxon>
    </lineage>
</organism>
<accession>A0AAP1E385</accession>
<dbReference type="Proteomes" id="UP000076442">
    <property type="component" value="Unassembled WGS sequence"/>
</dbReference>
<protein>
    <submittedName>
        <fullName evidence="2">Uncharacterized protein</fullName>
    </submittedName>
</protein>
<reference evidence="2 3" key="1">
    <citation type="submission" date="2015-09" db="EMBL/GenBank/DDBJ databases">
        <title>Spore heat resistance.</title>
        <authorList>
            <person name="Boekhorst J."/>
            <person name="Berendsen E.M."/>
            <person name="Wells-Bennik M.H."/>
            <person name="Kuipers O.P."/>
        </authorList>
    </citation>
    <scope>NUCLEOTIDE SEQUENCE [LARGE SCALE GENOMIC DNA]</scope>
    <source>
        <strain evidence="2 3">B4122</strain>
    </source>
</reference>
<comment type="caution">
    <text evidence="2">The sequence shown here is derived from an EMBL/GenBank/DDBJ whole genome shotgun (WGS) entry which is preliminary data.</text>
</comment>
<sequence>MGKGSNYHTKVTQQEDEYLYDEEGIIRLLSIYNQIEGQTDEATVTMLSDLRTALDTDVLDGIERKVIALHYFLELPDRDVKKLLGIKTSEAREIRMTAPEGVAAVMLGYRAKKLPPYKPFKAKGPDVLGEWLNAVGAGEAPVYSFTREVQNALLRWLSDKAQRDSLAVETVRQQEEGPPVFPRDFPDYVERYPFYTEAQLEQMDRRLGGLSLVDEGKDNHAAPGWNQVRQGTVTGRKRSVSQDEKNGTFREGWTKLYK</sequence>
<name>A0AAP1E385_BACIU</name>
<evidence type="ECO:0000256" key="1">
    <source>
        <dbReference type="SAM" id="MobiDB-lite"/>
    </source>
</evidence>
<dbReference type="RefSeq" id="WP_042974616.1">
    <property type="nucleotide sequence ID" value="NZ_JXHR01000003.1"/>
</dbReference>
<evidence type="ECO:0000313" key="2">
    <source>
        <dbReference type="EMBL" id="KZD90339.1"/>
    </source>
</evidence>
<proteinExistence type="predicted"/>
<dbReference type="EMBL" id="LJZV01000016">
    <property type="protein sequence ID" value="KZD90339.1"/>
    <property type="molecule type" value="Genomic_DNA"/>
</dbReference>